<accession>A0A8J8MG26</accession>
<protein>
    <submittedName>
        <fullName evidence="2">DUF2232 domain-containing protein</fullName>
    </submittedName>
</protein>
<organism evidence="2 3">
    <name type="scientific">Vallitalea pronyensis</name>
    <dbReference type="NCBI Taxonomy" id="1348613"/>
    <lineage>
        <taxon>Bacteria</taxon>
        <taxon>Bacillati</taxon>
        <taxon>Bacillota</taxon>
        <taxon>Clostridia</taxon>
        <taxon>Lachnospirales</taxon>
        <taxon>Vallitaleaceae</taxon>
        <taxon>Vallitalea</taxon>
    </lineage>
</organism>
<proteinExistence type="predicted"/>
<gene>
    <name evidence="2" type="ORF">HZI73_00800</name>
</gene>
<keyword evidence="1" id="KW-0472">Membrane</keyword>
<feature type="transmembrane region" description="Helical" evidence="1">
    <location>
        <begin position="157"/>
        <end position="183"/>
    </location>
</feature>
<reference evidence="2" key="1">
    <citation type="submission" date="2020-07" db="EMBL/GenBank/DDBJ databases">
        <title>Vallitalea pronyensis genome.</title>
        <authorList>
            <person name="Postec A."/>
        </authorList>
    </citation>
    <scope>NUCLEOTIDE SEQUENCE</scope>
    <source>
        <strain evidence="2">FatNI3</strain>
    </source>
</reference>
<feature type="transmembrane region" description="Helical" evidence="1">
    <location>
        <begin position="195"/>
        <end position="218"/>
    </location>
</feature>
<feature type="transmembrane region" description="Helical" evidence="1">
    <location>
        <begin position="15"/>
        <end position="37"/>
    </location>
</feature>
<dbReference type="EMBL" id="CP058649">
    <property type="protein sequence ID" value="QUI20934.1"/>
    <property type="molecule type" value="Genomic_DNA"/>
</dbReference>
<dbReference type="Pfam" id="PF09991">
    <property type="entry name" value="DUF2232"/>
    <property type="match status" value="1"/>
</dbReference>
<dbReference type="InterPro" id="IPR018710">
    <property type="entry name" value="DUF2232"/>
</dbReference>
<dbReference type="Proteomes" id="UP000683246">
    <property type="component" value="Chromosome"/>
</dbReference>
<keyword evidence="1" id="KW-0812">Transmembrane</keyword>
<feature type="transmembrane region" description="Helical" evidence="1">
    <location>
        <begin position="90"/>
        <end position="113"/>
    </location>
</feature>
<evidence type="ECO:0000313" key="2">
    <source>
        <dbReference type="EMBL" id="QUI20934.1"/>
    </source>
</evidence>
<keyword evidence="3" id="KW-1185">Reference proteome</keyword>
<evidence type="ECO:0000313" key="3">
    <source>
        <dbReference type="Proteomes" id="UP000683246"/>
    </source>
</evidence>
<keyword evidence="1" id="KW-1133">Transmembrane helix</keyword>
<dbReference type="AlphaFoldDB" id="A0A8J8MG26"/>
<feature type="transmembrane region" description="Helical" evidence="1">
    <location>
        <begin position="133"/>
        <end position="151"/>
    </location>
</feature>
<dbReference type="RefSeq" id="WP_212696393.1">
    <property type="nucleotide sequence ID" value="NZ_CP058649.1"/>
</dbReference>
<sequence length="234" mass="27109">MTKEMPLKTSFKDTVTLFSLGLFVSIIGIIALINTWYDMDIIGYYYRIIEGVEADFISVYRSLLADDMNNLEEYTLVIDYLKGVFSFLRYYYPAMLYMICMGLSCILVLIFKLVTHQMAMDTLKLSHLLNVKVSRHIIFFLLGVMLIKAFITDGSNLLLIAINNLLIILIVMLFLLGILFEVFMIMRTESGRQKFFLIMMSVFCLIFFKTYFVIAGFIEGTFQMRSKLNKTSNT</sequence>
<evidence type="ECO:0000256" key="1">
    <source>
        <dbReference type="SAM" id="Phobius"/>
    </source>
</evidence>
<dbReference type="KEGG" id="vpy:HZI73_00800"/>
<name>A0A8J8MG26_9FIRM</name>